<feature type="domain" description="tRNA methyltransferase TRMD/TRM10-type" evidence="18">
    <location>
        <begin position="1"/>
        <end position="226"/>
    </location>
</feature>
<dbReference type="PIRSF" id="PIRSF000386">
    <property type="entry name" value="tRNA_mtase"/>
    <property type="match status" value="1"/>
</dbReference>
<dbReference type="InterPro" id="IPR016009">
    <property type="entry name" value="tRNA_MeTrfase_TRMD/TRM10"/>
</dbReference>
<dbReference type="InterPro" id="IPR029026">
    <property type="entry name" value="tRNA_m1G_MTases_N"/>
</dbReference>
<dbReference type="GO" id="GO:0052906">
    <property type="term" value="F:tRNA (guanine(37)-N1)-methyltransferase activity"/>
    <property type="evidence" value="ECO:0007669"/>
    <property type="project" value="UniProtKB-UniRule"/>
</dbReference>
<proteinExistence type="inferred from homology"/>
<dbReference type="Pfam" id="PF01746">
    <property type="entry name" value="tRNA_m1G_MT"/>
    <property type="match status" value="1"/>
</dbReference>
<dbReference type="OrthoDB" id="9807416at2"/>
<evidence type="ECO:0000256" key="4">
    <source>
        <dbReference type="ARBA" id="ARBA00011738"/>
    </source>
</evidence>
<evidence type="ECO:0000313" key="19">
    <source>
        <dbReference type="EMBL" id="QGP93053.1"/>
    </source>
</evidence>
<dbReference type="GO" id="GO:0005829">
    <property type="term" value="C:cytosol"/>
    <property type="evidence" value="ECO:0007669"/>
    <property type="project" value="TreeGrafter"/>
</dbReference>
<evidence type="ECO:0000256" key="16">
    <source>
        <dbReference type="PIRSR" id="PIRSR000386-1"/>
    </source>
</evidence>
<organism evidence="19 20">
    <name type="scientific">Neomoorella glycerini</name>
    <dbReference type="NCBI Taxonomy" id="55779"/>
    <lineage>
        <taxon>Bacteria</taxon>
        <taxon>Bacillati</taxon>
        <taxon>Bacillota</taxon>
        <taxon>Clostridia</taxon>
        <taxon>Neomoorellales</taxon>
        <taxon>Neomoorellaceae</taxon>
        <taxon>Neomoorella</taxon>
    </lineage>
</organism>
<dbReference type="CDD" id="cd18080">
    <property type="entry name" value="TrmD-like"/>
    <property type="match status" value="1"/>
</dbReference>
<evidence type="ECO:0000256" key="1">
    <source>
        <dbReference type="ARBA" id="ARBA00002634"/>
    </source>
</evidence>
<protein>
    <recommendedName>
        <fullName evidence="6 15">tRNA (guanine-N(1)-)-methyltransferase</fullName>
        <ecNumber evidence="5 15">2.1.1.228</ecNumber>
    </recommendedName>
    <alternativeName>
        <fullName evidence="12 15">M1G-methyltransferase</fullName>
    </alternativeName>
    <alternativeName>
        <fullName evidence="13 15">tRNA [GM37] methyltransferase</fullName>
    </alternativeName>
</protein>
<dbReference type="Proteomes" id="UP000425916">
    <property type="component" value="Chromosome"/>
</dbReference>
<evidence type="ECO:0000256" key="9">
    <source>
        <dbReference type="ARBA" id="ARBA00022679"/>
    </source>
</evidence>
<evidence type="ECO:0000256" key="3">
    <source>
        <dbReference type="ARBA" id="ARBA00007630"/>
    </source>
</evidence>
<evidence type="ECO:0000256" key="15">
    <source>
        <dbReference type="HAMAP-Rule" id="MF_00605"/>
    </source>
</evidence>
<accession>A0A6I5ZSK1</accession>
<keyword evidence="9 15" id="KW-0808">Transferase</keyword>
<dbReference type="PANTHER" id="PTHR46417">
    <property type="entry name" value="TRNA (GUANINE-N(1)-)-METHYLTRANSFERASE"/>
    <property type="match status" value="1"/>
</dbReference>
<keyword evidence="7 15" id="KW-0963">Cytoplasm</keyword>
<comment type="subcellular location">
    <subcellularLocation>
        <location evidence="2 15 17">Cytoplasm</location>
    </subcellularLocation>
</comment>
<dbReference type="NCBIfam" id="NF000648">
    <property type="entry name" value="PRK00026.1"/>
    <property type="match status" value="1"/>
</dbReference>
<dbReference type="AlphaFoldDB" id="A0A6I5ZSK1"/>
<comment type="catalytic activity">
    <reaction evidence="14 15 17">
        <text>guanosine(37) in tRNA + S-adenosyl-L-methionine = N(1)-methylguanosine(37) in tRNA + S-adenosyl-L-homocysteine + H(+)</text>
        <dbReference type="Rhea" id="RHEA:36899"/>
        <dbReference type="Rhea" id="RHEA-COMP:10145"/>
        <dbReference type="Rhea" id="RHEA-COMP:10147"/>
        <dbReference type="ChEBI" id="CHEBI:15378"/>
        <dbReference type="ChEBI" id="CHEBI:57856"/>
        <dbReference type="ChEBI" id="CHEBI:59789"/>
        <dbReference type="ChEBI" id="CHEBI:73542"/>
        <dbReference type="ChEBI" id="CHEBI:74269"/>
        <dbReference type="EC" id="2.1.1.228"/>
    </reaction>
</comment>
<evidence type="ECO:0000256" key="10">
    <source>
        <dbReference type="ARBA" id="ARBA00022691"/>
    </source>
</evidence>
<sequence length="253" mass="28310">MRVDVLTIFPEMFTGFLNTSIIKRAREQGILTVNLVDIRDYARNKHRSVDDYPFGGGPGMVMQAEPIFLAVEALLPGAGAVRPPIILLSPQGEVFNQALASELAGQERLILICGHYEGVDERVRQFLVNREISIGDYVLTGGELPAMVIIDAVTRLLPGVLGDPAGATEDSFAMGLLEYPQYTRPRSFRGLEVPEVLLCGNHEQIRLWRRQQALERTWRRRPDLLAKLELSPEDRRLLADIIRRAGNEDLPGE</sequence>
<evidence type="ECO:0000256" key="13">
    <source>
        <dbReference type="ARBA" id="ARBA00033392"/>
    </source>
</evidence>
<keyword evidence="20" id="KW-1185">Reference proteome</keyword>
<dbReference type="Gene3D" id="1.10.1270.20">
    <property type="entry name" value="tRNA(m1g37)methyltransferase, domain 2"/>
    <property type="match status" value="1"/>
</dbReference>
<reference evidence="19 20" key="1">
    <citation type="submission" date="2019-11" db="EMBL/GenBank/DDBJ databases">
        <title>Genome sequence of Moorella glycerini DSM11254.</title>
        <authorList>
            <person name="Poehlein A."/>
            <person name="Boeer T."/>
            <person name="Daniel R."/>
        </authorList>
    </citation>
    <scope>NUCLEOTIDE SEQUENCE [LARGE SCALE GENOMIC DNA]</scope>
    <source>
        <strain evidence="19 20">DSM 11254</strain>
    </source>
</reference>
<dbReference type="EC" id="2.1.1.228" evidence="5 15"/>
<dbReference type="InterPro" id="IPR023148">
    <property type="entry name" value="tRNA_m1G_MeTrfase_C_sf"/>
</dbReference>
<evidence type="ECO:0000313" key="20">
    <source>
        <dbReference type="Proteomes" id="UP000425916"/>
    </source>
</evidence>
<dbReference type="GO" id="GO:0002939">
    <property type="term" value="P:tRNA N1-guanine methylation"/>
    <property type="evidence" value="ECO:0007669"/>
    <property type="project" value="TreeGrafter"/>
</dbReference>
<feature type="binding site" evidence="15 16">
    <location>
        <position position="114"/>
    </location>
    <ligand>
        <name>S-adenosyl-L-methionine</name>
        <dbReference type="ChEBI" id="CHEBI:59789"/>
    </ligand>
</feature>
<dbReference type="HAMAP" id="MF_00605">
    <property type="entry name" value="TrmD"/>
    <property type="match status" value="1"/>
</dbReference>
<dbReference type="SUPFAM" id="SSF75217">
    <property type="entry name" value="alpha/beta knot"/>
    <property type="match status" value="1"/>
</dbReference>
<evidence type="ECO:0000256" key="2">
    <source>
        <dbReference type="ARBA" id="ARBA00004496"/>
    </source>
</evidence>
<evidence type="ECO:0000256" key="14">
    <source>
        <dbReference type="ARBA" id="ARBA00047783"/>
    </source>
</evidence>
<dbReference type="FunFam" id="1.10.1270.20:FF:000001">
    <property type="entry name" value="tRNA (guanine-N(1)-)-methyltransferase"/>
    <property type="match status" value="1"/>
</dbReference>
<comment type="similarity">
    <text evidence="3 15 17">Belongs to the RNA methyltransferase TrmD family.</text>
</comment>
<dbReference type="FunFam" id="3.40.1280.10:FF:000001">
    <property type="entry name" value="tRNA (guanine-N(1)-)-methyltransferase"/>
    <property type="match status" value="1"/>
</dbReference>
<dbReference type="NCBIfam" id="TIGR00088">
    <property type="entry name" value="trmD"/>
    <property type="match status" value="1"/>
</dbReference>
<evidence type="ECO:0000256" key="7">
    <source>
        <dbReference type="ARBA" id="ARBA00022490"/>
    </source>
</evidence>
<keyword evidence="10 15" id="KW-0949">S-adenosyl-L-methionine</keyword>
<evidence type="ECO:0000259" key="18">
    <source>
        <dbReference type="Pfam" id="PF01746"/>
    </source>
</evidence>
<evidence type="ECO:0000256" key="12">
    <source>
        <dbReference type="ARBA" id="ARBA00029736"/>
    </source>
</evidence>
<evidence type="ECO:0000256" key="17">
    <source>
        <dbReference type="RuleBase" id="RU003464"/>
    </source>
</evidence>
<dbReference type="PANTHER" id="PTHR46417:SF1">
    <property type="entry name" value="TRNA (GUANINE-N(1)-)-METHYLTRANSFERASE"/>
    <property type="match status" value="1"/>
</dbReference>
<evidence type="ECO:0000256" key="6">
    <source>
        <dbReference type="ARBA" id="ARBA00014679"/>
    </source>
</evidence>
<dbReference type="InterPro" id="IPR029028">
    <property type="entry name" value="Alpha/beta_knot_MTases"/>
</dbReference>
<name>A0A6I5ZSK1_9FIRM</name>
<comment type="function">
    <text evidence="1 15 17">Specifically methylates guanosine-37 in various tRNAs.</text>
</comment>
<dbReference type="InterPro" id="IPR002649">
    <property type="entry name" value="tRNA_m1G_MeTrfase_TrmD"/>
</dbReference>
<dbReference type="Gene3D" id="3.40.1280.10">
    <property type="match status" value="1"/>
</dbReference>
<evidence type="ECO:0000256" key="8">
    <source>
        <dbReference type="ARBA" id="ARBA00022603"/>
    </source>
</evidence>
<comment type="subunit">
    <text evidence="4 15 17">Homodimer.</text>
</comment>
<dbReference type="EMBL" id="CP046244">
    <property type="protein sequence ID" value="QGP93053.1"/>
    <property type="molecule type" value="Genomic_DNA"/>
</dbReference>
<keyword evidence="11 15" id="KW-0819">tRNA processing</keyword>
<feature type="binding site" evidence="15 16">
    <location>
        <begin position="134"/>
        <end position="139"/>
    </location>
    <ligand>
        <name>S-adenosyl-L-methionine</name>
        <dbReference type="ChEBI" id="CHEBI:59789"/>
    </ligand>
</feature>
<evidence type="ECO:0000256" key="11">
    <source>
        <dbReference type="ARBA" id="ARBA00022694"/>
    </source>
</evidence>
<gene>
    <name evidence="15 19" type="primary">trmD</name>
    <name evidence="19" type="ORF">MGLY_24500</name>
</gene>
<dbReference type="RefSeq" id="WP_156274208.1">
    <property type="nucleotide sequence ID" value="NZ_CP046244.1"/>
</dbReference>
<evidence type="ECO:0000256" key="5">
    <source>
        <dbReference type="ARBA" id="ARBA00012807"/>
    </source>
</evidence>
<keyword evidence="8 15" id="KW-0489">Methyltransferase</keyword>